<evidence type="ECO:0000313" key="3">
    <source>
        <dbReference type="EMBL" id="ELQ36907.1"/>
    </source>
</evidence>
<sequence length="889" mass="97315">MSVDLLTTAHPGHIDGEIELNEISHMESGGDHTDLEEQDLGGIDFDGDELVTEDRHDPPGLDLEGTQPEEHENEGGNDSTEGIPPDDAEEGFYMESSVAVFEHVKPDSLSSAKIPEVEIMLGTNGTTADRNTGSTPVASLTPGSNMQQEDAMSEIDYDHNDDDSADIGTANQKLSVGVQGARDENPGEESESADITEFMAVANGQKKASQTDSEQGAPQETTPSVAFQEKSETHDYEHDDSELVETADFTGIDDAEAEEPNVSNPDNVDILNDQSTDAPELIAIEPSEDDNEYHEDTDYMDVTELDQSPDDFSNPPTVQVHYRGTSYALFQRSYEDEPDSFFFSDMEALEFPLSQFLASLREVVEDVANDDEVLIRIDELGLEFAETTDKKLLDKITFRNLVDLHDRLVRADDPDSQHHTMQIFLVTRPNCQRRLEALLDGANVGEGLDAYRLSYPEYLTVDFPAKSTGSADSLSRQDEESNVELDHYEEQYEEQEDEELDVLDASHNLDDQAPEDQVLAVEDLVTGLQPISDGQVTDEKDQSASVTSDHAITHGLETVDTEDDKVDDEGVESYLDISERQMGDSGTPGHFHEGEDQETFEVEDQIATDANHQVLAPQDSDPKALVEENEEDVDDHTAIDMEEHISSDVTASLFQPTNDAEHNANPSYEDGGEEAAPTMEEAVELGGLPELAEADIEVTIAESTHIVEADHHDWQDQENAEDYTVADIHESSNIPHHKPDERPAGDESEQTSASGTLAGDEIEGIDTEDIAAPVETHGNVDGSSIQHDADEIDWEDNGDETAIGGTHLSTPASNTGKRGRVDDGDEAGGEHGATTDTKFDRQGDDRLKCTTKLSSQAQKDEVKDDDVLLGKALVRIATLHNVWSDYVGG</sequence>
<protein>
    <submittedName>
        <fullName evidence="3">Uncharacterized protein</fullName>
    </submittedName>
</protein>
<feature type="compositionally biased region" description="Polar residues" evidence="2">
    <location>
        <begin position="807"/>
        <end position="816"/>
    </location>
</feature>
<feature type="compositionally biased region" description="Polar residues" evidence="2">
    <location>
        <begin position="123"/>
        <end position="150"/>
    </location>
</feature>
<feature type="region of interest" description="Disordered" evidence="2">
    <location>
        <begin position="27"/>
        <end position="89"/>
    </location>
</feature>
<dbReference type="AlphaFoldDB" id="A0AA97PJH1"/>
<reference evidence="3" key="1">
    <citation type="journal article" date="2012" name="PLoS Genet.">
        <title>Comparative analysis of the genomes of two field isolates of the rice blast fungus Magnaporthe oryzae.</title>
        <authorList>
            <person name="Xue M."/>
            <person name="Yang J."/>
            <person name="Li Z."/>
            <person name="Hu S."/>
            <person name="Yao N."/>
            <person name="Dean R.A."/>
            <person name="Zhao W."/>
            <person name="Shen M."/>
            <person name="Zhang H."/>
            <person name="Li C."/>
            <person name="Liu L."/>
            <person name="Cao L."/>
            <person name="Xu X."/>
            <person name="Xing Y."/>
            <person name="Hsiang T."/>
            <person name="Zhang Z."/>
            <person name="Xu J.R."/>
            <person name="Peng Y.L."/>
        </authorList>
    </citation>
    <scope>NUCLEOTIDE SEQUENCE</scope>
    <source>
        <strain evidence="3">Y34</strain>
    </source>
</reference>
<feature type="region of interest" description="Disordered" evidence="2">
    <location>
        <begin position="657"/>
        <end position="677"/>
    </location>
</feature>
<feature type="compositionally biased region" description="Polar residues" evidence="2">
    <location>
        <begin position="206"/>
        <end position="225"/>
    </location>
</feature>
<dbReference type="EMBL" id="JH793961">
    <property type="protein sequence ID" value="ELQ36907.1"/>
    <property type="molecule type" value="Genomic_DNA"/>
</dbReference>
<evidence type="ECO:0000256" key="2">
    <source>
        <dbReference type="SAM" id="MobiDB-lite"/>
    </source>
</evidence>
<evidence type="ECO:0000256" key="1">
    <source>
        <dbReference type="SAM" id="Coils"/>
    </source>
</evidence>
<dbReference type="Pfam" id="PF10336">
    <property type="entry name" value="DUF2420"/>
    <property type="match status" value="1"/>
</dbReference>
<keyword evidence="1" id="KW-0175">Coiled coil</keyword>
<feature type="compositionally biased region" description="Acidic residues" evidence="2">
    <location>
        <begin position="36"/>
        <end position="51"/>
    </location>
</feature>
<feature type="compositionally biased region" description="Acidic residues" evidence="2">
    <location>
        <begin position="151"/>
        <end position="165"/>
    </location>
</feature>
<proteinExistence type="predicted"/>
<accession>A0AA97PJH1</accession>
<name>A0AA97PJH1_PYRO3</name>
<feature type="region of interest" description="Disordered" evidence="2">
    <location>
        <begin position="123"/>
        <end position="242"/>
    </location>
</feature>
<gene>
    <name evidence="3" type="ORF">OOU_Y34scaffold00624g3</name>
</gene>
<feature type="region of interest" description="Disordered" evidence="2">
    <location>
        <begin position="795"/>
        <end position="843"/>
    </location>
</feature>
<dbReference type="Proteomes" id="UP000011086">
    <property type="component" value="Unassembled WGS sequence"/>
</dbReference>
<feature type="region of interest" description="Disordered" evidence="2">
    <location>
        <begin position="731"/>
        <end position="761"/>
    </location>
</feature>
<organism evidence="3">
    <name type="scientific">Pyricularia oryzae (strain Y34)</name>
    <name type="common">Rice blast fungus</name>
    <name type="synonym">Magnaporthe oryzae</name>
    <dbReference type="NCBI Taxonomy" id="1143189"/>
    <lineage>
        <taxon>Eukaryota</taxon>
        <taxon>Fungi</taxon>
        <taxon>Dikarya</taxon>
        <taxon>Ascomycota</taxon>
        <taxon>Pezizomycotina</taxon>
        <taxon>Sordariomycetes</taxon>
        <taxon>Sordariomycetidae</taxon>
        <taxon>Magnaporthales</taxon>
        <taxon>Pyriculariaceae</taxon>
        <taxon>Pyricularia</taxon>
    </lineage>
</organism>
<feature type="coiled-coil region" evidence="1">
    <location>
        <begin position="471"/>
        <end position="505"/>
    </location>
</feature>
<dbReference type="InterPro" id="IPR018822">
    <property type="entry name" value="UPF0646"/>
</dbReference>